<dbReference type="Pfam" id="PF08491">
    <property type="entry name" value="SE"/>
    <property type="match status" value="1"/>
</dbReference>
<proteinExistence type="inferred from homology"/>
<dbReference type="EMBL" id="ABEU02000014">
    <property type="protein sequence ID" value="PNR40847.1"/>
    <property type="molecule type" value="Genomic_DNA"/>
</dbReference>
<dbReference type="InParanoid" id="A0A2K1JH16"/>
<dbReference type="Proteomes" id="UP000006727">
    <property type="component" value="Chromosome 14"/>
</dbReference>
<dbReference type="AlphaFoldDB" id="A0A2K1JH16"/>
<sequence length="153" mass="17357">MLTWEEFKLVQIVKKVSMHREWWDTLYSRKGEMLKVKLEQAIALGLIENEGVVTSVKYRTLDSQKLEAKAPLTFVCDGCFSNLRRKLCEPKLSEHTCITSLPISKTWSEPKSGALRGRERGGLRALRGRMTDNEGATGKRATAARECKTNKNN</sequence>
<evidence type="ECO:0000313" key="11">
    <source>
        <dbReference type="Proteomes" id="UP000006727"/>
    </source>
</evidence>
<keyword evidence="11" id="KW-1185">Reference proteome</keyword>
<evidence type="ECO:0000256" key="1">
    <source>
        <dbReference type="ARBA" id="ARBA00001974"/>
    </source>
</evidence>
<comment type="cofactor">
    <cofactor evidence="1 6">
        <name>FAD</name>
        <dbReference type="ChEBI" id="CHEBI:57692"/>
    </cofactor>
</comment>
<reference evidence="9 11" key="2">
    <citation type="journal article" date="2018" name="Plant J.">
        <title>The Physcomitrella patens chromosome-scale assembly reveals moss genome structure and evolution.</title>
        <authorList>
            <person name="Lang D."/>
            <person name="Ullrich K.K."/>
            <person name="Murat F."/>
            <person name="Fuchs J."/>
            <person name="Jenkins J."/>
            <person name="Haas F.B."/>
            <person name="Piednoel M."/>
            <person name="Gundlach H."/>
            <person name="Van Bel M."/>
            <person name="Meyberg R."/>
            <person name="Vives C."/>
            <person name="Morata J."/>
            <person name="Symeonidi A."/>
            <person name="Hiss M."/>
            <person name="Muchero W."/>
            <person name="Kamisugi Y."/>
            <person name="Saleh O."/>
            <person name="Blanc G."/>
            <person name="Decker E.L."/>
            <person name="van Gessel N."/>
            <person name="Grimwood J."/>
            <person name="Hayes R.D."/>
            <person name="Graham S.W."/>
            <person name="Gunter L.E."/>
            <person name="McDaniel S.F."/>
            <person name="Hoernstein S.N.W."/>
            <person name="Larsson A."/>
            <person name="Li F.W."/>
            <person name="Perroud P.F."/>
            <person name="Phillips J."/>
            <person name="Ranjan P."/>
            <person name="Rokshar D.S."/>
            <person name="Rothfels C.J."/>
            <person name="Schneider L."/>
            <person name="Shu S."/>
            <person name="Stevenson D.W."/>
            <person name="Thummler F."/>
            <person name="Tillich M."/>
            <person name="Villarreal Aguilar J.C."/>
            <person name="Widiez T."/>
            <person name="Wong G.K."/>
            <person name="Wymore A."/>
            <person name="Zhang Y."/>
            <person name="Zimmer A.D."/>
            <person name="Quatrano R.S."/>
            <person name="Mayer K.F.X."/>
            <person name="Goodstein D."/>
            <person name="Casacuberta J.M."/>
            <person name="Vandepoele K."/>
            <person name="Reski R."/>
            <person name="Cuming A.C."/>
            <person name="Tuskan G.A."/>
            <person name="Maumus F."/>
            <person name="Salse J."/>
            <person name="Schmutz J."/>
            <person name="Rensing S.A."/>
        </authorList>
    </citation>
    <scope>NUCLEOTIDE SEQUENCE [LARGE SCALE GENOMIC DNA]</scope>
    <source>
        <strain evidence="10 11">cv. Gransden 2004</strain>
    </source>
</reference>
<dbReference type="Gramene" id="Pp3c14_9260V3.1">
    <property type="protein sequence ID" value="Pp3c14_9260V3.1"/>
    <property type="gene ID" value="Pp3c14_9260"/>
</dbReference>
<dbReference type="InterPro" id="IPR040125">
    <property type="entry name" value="Squalene_monox"/>
</dbReference>
<dbReference type="EnsemblPlants" id="Pp3c14_9260V3.1">
    <property type="protein sequence ID" value="Pp3c14_9260V3.1"/>
    <property type="gene ID" value="Pp3c14_9260"/>
</dbReference>
<dbReference type="GO" id="GO:0050660">
    <property type="term" value="F:flavin adenine dinucleotide binding"/>
    <property type="evidence" value="ECO:0007669"/>
    <property type="project" value="UniProtKB-UniRule"/>
</dbReference>
<gene>
    <name evidence="9" type="ORF">PHYPA_018250</name>
</gene>
<evidence type="ECO:0000256" key="7">
    <source>
        <dbReference type="SAM" id="MobiDB-lite"/>
    </source>
</evidence>
<dbReference type="PANTHER" id="PTHR10835:SF0">
    <property type="entry name" value="SQUALENE MONOOXYGENASE"/>
    <property type="match status" value="1"/>
</dbReference>
<evidence type="ECO:0000256" key="6">
    <source>
        <dbReference type="RuleBase" id="RU367121"/>
    </source>
</evidence>
<name>A0A2K1JH16_PHYPA</name>
<reference evidence="10" key="3">
    <citation type="submission" date="2020-12" db="UniProtKB">
        <authorList>
            <consortium name="EnsemblPlants"/>
        </authorList>
    </citation>
    <scope>IDENTIFICATION</scope>
</reference>
<keyword evidence="4 6" id="KW-0560">Oxidoreductase</keyword>
<keyword evidence="3 6" id="KW-0274">FAD</keyword>
<evidence type="ECO:0000313" key="9">
    <source>
        <dbReference type="EMBL" id="PNR40847.1"/>
    </source>
</evidence>
<reference evidence="9 11" key="1">
    <citation type="journal article" date="2008" name="Science">
        <title>The Physcomitrella genome reveals evolutionary insights into the conquest of land by plants.</title>
        <authorList>
            <person name="Rensing S."/>
            <person name="Lang D."/>
            <person name="Zimmer A."/>
            <person name="Terry A."/>
            <person name="Salamov A."/>
            <person name="Shapiro H."/>
            <person name="Nishiyama T."/>
            <person name="Perroud P.-F."/>
            <person name="Lindquist E."/>
            <person name="Kamisugi Y."/>
            <person name="Tanahashi T."/>
            <person name="Sakakibara K."/>
            <person name="Fujita T."/>
            <person name="Oishi K."/>
            <person name="Shin-I T."/>
            <person name="Kuroki Y."/>
            <person name="Toyoda A."/>
            <person name="Suzuki Y."/>
            <person name="Hashimoto A."/>
            <person name="Yamaguchi K."/>
            <person name="Sugano A."/>
            <person name="Kohara Y."/>
            <person name="Fujiyama A."/>
            <person name="Anterola A."/>
            <person name="Aoki S."/>
            <person name="Ashton N."/>
            <person name="Barbazuk W.B."/>
            <person name="Barker E."/>
            <person name="Bennetzen J."/>
            <person name="Bezanilla M."/>
            <person name="Blankenship R."/>
            <person name="Cho S.H."/>
            <person name="Dutcher S."/>
            <person name="Estelle M."/>
            <person name="Fawcett J.A."/>
            <person name="Gundlach H."/>
            <person name="Hanada K."/>
            <person name="Heyl A."/>
            <person name="Hicks K.A."/>
            <person name="Hugh J."/>
            <person name="Lohr M."/>
            <person name="Mayer K."/>
            <person name="Melkozernov A."/>
            <person name="Murata T."/>
            <person name="Nelson D."/>
            <person name="Pils B."/>
            <person name="Prigge M."/>
            <person name="Reiss B."/>
            <person name="Renner T."/>
            <person name="Rombauts S."/>
            <person name="Rushton P."/>
            <person name="Sanderfoot A."/>
            <person name="Schween G."/>
            <person name="Shiu S.-H."/>
            <person name="Stueber K."/>
            <person name="Theodoulou F.L."/>
            <person name="Tu H."/>
            <person name="Van de Peer Y."/>
            <person name="Verrier P.J."/>
            <person name="Waters E."/>
            <person name="Wood A."/>
            <person name="Yang L."/>
            <person name="Cove D."/>
            <person name="Cuming A."/>
            <person name="Hasebe M."/>
            <person name="Lucas S."/>
            <person name="Mishler D.B."/>
            <person name="Reski R."/>
            <person name="Grigoriev I."/>
            <person name="Quatrano R.S."/>
            <person name="Boore J.L."/>
        </authorList>
    </citation>
    <scope>NUCLEOTIDE SEQUENCE [LARGE SCALE GENOMIC DNA]</scope>
    <source>
        <strain evidence="10 11">cv. Gransden 2004</strain>
    </source>
</reference>
<keyword evidence="2 6" id="KW-0285">Flavoprotein</keyword>
<dbReference type="GO" id="GO:0016020">
    <property type="term" value="C:membrane"/>
    <property type="evidence" value="ECO:0007669"/>
    <property type="project" value="UniProtKB-SubCell"/>
</dbReference>
<dbReference type="InterPro" id="IPR013698">
    <property type="entry name" value="Squalene_epoxidase"/>
</dbReference>
<feature type="region of interest" description="Disordered" evidence="7">
    <location>
        <begin position="128"/>
        <end position="153"/>
    </location>
</feature>
<dbReference type="GO" id="GO:0004506">
    <property type="term" value="F:squalene monooxygenase activity"/>
    <property type="evidence" value="ECO:0007669"/>
    <property type="project" value="UniProtKB-UniRule"/>
</dbReference>
<feature type="compositionally biased region" description="Basic and acidic residues" evidence="7">
    <location>
        <begin position="143"/>
        <end position="153"/>
    </location>
</feature>
<evidence type="ECO:0000256" key="4">
    <source>
        <dbReference type="ARBA" id="ARBA00023002"/>
    </source>
</evidence>
<organism evidence="9">
    <name type="scientific">Physcomitrium patens</name>
    <name type="common">Spreading-leaved earth moss</name>
    <name type="synonym">Physcomitrella patens</name>
    <dbReference type="NCBI Taxonomy" id="3218"/>
    <lineage>
        <taxon>Eukaryota</taxon>
        <taxon>Viridiplantae</taxon>
        <taxon>Streptophyta</taxon>
        <taxon>Embryophyta</taxon>
        <taxon>Bryophyta</taxon>
        <taxon>Bryophytina</taxon>
        <taxon>Bryopsida</taxon>
        <taxon>Funariidae</taxon>
        <taxon>Funariales</taxon>
        <taxon>Funariaceae</taxon>
        <taxon>Physcomitrium</taxon>
    </lineage>
</organism>
<evidence type="ECO:0000259" key="8">
    <source>
        <dbReference type="Pfam" id="PF08491"/>
    </source>
</evidence>
<comment type="catalytic activity">
    <reaction evidence="6">
        <text>squalene + reduced [NADPH--hemoprotein reductase] + O2 = (S)-2,3-epoxysqualene + oxidized [NADPH--hemoprotein reductase] + H2O + H(+)</text>
        <dbReference type="Rhea" id="RHEA:25282"/>
        <dbReference type="Rhea" id="RHEA-COMP:11964"/>
        <dbReference type="Rhea" id="RHEA-COMP:11965"/>
        <dbReference type="ChEBI" id="CHEBI:15377"/>
        <dbReference type="ChEBI" id="CHEBI:15378"/>
        <dbReference type="ChEBI" id="CHEBI:15379"/>
        <dbReference type="ChEBI" id="CHEBI:15440"/>
        <dbReference type="ChEBI" id="CHEBI:15441"/>
        <dbReference type="ChEBI" id="CHEBI:57618"/>
        <dbReference type="ChEBI" id="CHEBI:58210"/>
        <dbReference type="EC" id="1.14.14.17"/>
    </reaction>
</comment>
<feature type="domain" description="Squalene epoxidase" evidence="8">
    <location>
        <begin position="69"/>
        <end position="93"/>
    </location>
</feature>
<evidence type="ECO:0000256" key="5">
    <source>
        <dbReference type="ARBA" id="ARBA00023136"/>
    </source>
</evidence>
<dbReference type="PaxDb" id="3218-PP1S79_84V6.1"/>
<dbReference type="STRING" id="3218.A0A2K1JH16"/>
<comment type="function">
    <text evidence="6">Catalyzes the stereospecific oxidation of squalene to (S)-2,3-epoxysqualene, and is considered to be a rate-limiting enzyme in steroid biosynthesis.</text>
</comment>
<evidence type="ECO:0000256" key="2">
    <source>
        <dbReference type="ARBA" id="ARBA00022630"/>
    </source>
</evidence>
<dbReference type="EC" id="1.14.14.17" evidence="6"/>
<dbReference type="PANTHER" id="PTHR10835">
    <property type="entry name" value="SQUALENE MONOOXYGENASE"/>
    <property type="match status" value="1"/>
</dbReference>
<comment type="subcellular location">
    <subcellularLocation>
        <location evidence="6">Membrane</location>
        <topology evidence="6">Multi-pass membrane protein</topology>
    </subcellularLocation>
</comment>
<dbReference type="UniPathway" id="UPA00767">
    <property type="reaction ID" value="UER00752"/>
</dbReference>
<comment type="similarity">
    <text evidence="6">Belongs to the squalene monooxygenase family.</text>
</comment>
<protein>
    <recommendedName>
        <fullName evidence="6">Squalene monooxygenase</fullName>
        <ecNumber evidence="6">1.14.14.17</ecNumber>
    </recommendedName>
</protein>
<evidence type="ECO:0000313" key="10">
    <source>
        <dbReference type="EnsemblPlants" id="Pp3c14_9260V3.1"/>
    </source>
</evidence>
<keyword evidence="5" id="KW-0472">Membrane</keyword>
<dbReference type="GO" id="GO:0016126">
    <property type="term" value="P:sterol biosynthetic process"/>
    <property type="evidence" value="ECO:0007669"/>
    <property type="project" value="UniProtKB-UniRule"/>
</dbReference>
<evidence type="ECO:0000256" key="3">
    <source>
        <dbReference type="ARBA" id="ARBA00022827"/>
    </source>
</evidence>
<accession>A0A2K1JH16</accession>